<dbReference type="KEGG" id="scu:SCE1572_26820"/>
<dbReference type="AlphaFoldDB" id="S4Y0R8"/>
<dbReference type="Proteomes" id="UP000014803">
    <property type="component" value="Chromosome"/>
</dbReference>
<accession>S4Y0R8</accession>
<feature type="region of interest" description="Disordered" evidence="1">
    <location>
        <begin position="1"/>
        <end position="21"/>
    </location>
</feature>
<evidence type="ECO:0000313" key="2">
    <source>
        <dbReference type="EMBL" id="AGP37770.1"/>
    </source>
</evidence>
<dbReference type="EMBL" id="CP003969">
    <property type="protein sequence ID" value="AGP37770.1"/>
    <property type="molecule type" value="Genomic_DNA"/>
</dbReference>
<proteinExistence type="predicted"/>
<reference evidence="2 3" key="1">
    <citation type="journal article" date="2013" name="Sci. Rep.">
        <title>Extraordinary expansion of a Sorangium cellulosum genome from an alkaline milieu.</title>
        <authorList>
            <person name="Han K."/>
            <person name="Li Z.F."/>
            <person name="Peng R."/>
            <person name="Zhu L.P."/>
            <person name="Zhou T."/>
            <person name="Wang L.G."/>
            <person name="Li S.G."/>
            <person name="Zhang X.B."/>
            <person name="Hu W."/>
            <person name="Wu Z.H."/>
            <person name="Qin N."/>
            <person name="Li Y.Z."/>
        </authorList>
    </citation>
    <scope>NUCLEOTIDE SEQUENCE [LARGE SCALE GENOMIC DNA]</scope>
    <source>
        <strain evidence="2 3">So0157-2</strain>
    </source>
</reference>
<name>S4Y0R8_SORCE</name>
<organism evidence="2 3">
    <name type="scientific">Sorangium cellulosum So0157-2</name>
    <dbReference type="NCBI Taxonomy" id="1254432"/>
    <lineage>
        <taxon>Bacteria</taxon>
        <taxon>Pseudomonadati</taxon>
        <taxon>Myxococcota</taxon>
        <taxon>Polyangia</taxon>
        <taxon>Polyangiales</taxon>
        <taxon>Polyangiaceae</taxon>
        <taxon>Sorangium</taxon>
    </lineage>
</organism>
<gene>
    <name evidence="2" type="ORF">SCE1572_26820</name>
</gene>
<feature type="region of interest" description="Disordered" evidence="1">
    <location>
        <begin position="42"/>
        <end position="78"/>
    </location>
</feature>
<sequence length="113" mass="11191">MYASAPSAAAREELGCTRTPEKSVPNAASILAFTGDGIPVRLTARSGPLPPPTLGPAAAPAKSSAPNARSSAARPGAAGGRAGVIVLLCASSGAGRRARDARAALREVFGVDR</sequence>
<dbReference type="HOGENOM" id="CLU_2131911_0_0_7"/>
<feature type="compositionally biased region" description="Basic and acidic residues" evidence="1">
    <location>
        <begin position="10"/>
        <end position="21"/>
    </location>
</feature>
<protein>
    <submittedName>
        <fullName evidence="2">Uncharacterized protein</fullName>
    </submittedName>
</protein>
<feature type="compositionally biased region" description="Low complexity" evidence="1">
    <location>
        <begin position="55"/>
        <end position="76"/>
    </location>
</feature>
<evidence type="ECO:0000256" key="1">
    <source>
        <dbReference type="SAM" id="MobiDB-lite"/>
    </source>
</evidence>
<evidence type="ECO:0000313" key="3">
    <source>
        <dbReference type="Proteomes" id="UP000014803"/>
    </source>
</evidence>